<accession>A1ZPQ8</accession>
<protein>
    <recommendedName>
        <fullName evidence="1">SiaC family regulatory phosphoprotein domain-containing protein</fullName>
    </recommendedName>
</protein>
<dbReference type="AlphaFoldDB" id="A1ZPQ8"/>
<reference evidence="2 3" key="1">
    <citation type="submission" date="2007-01" db="EMBL/GenBank/DDBJ databases">
        <authorList>
            <person name="Haygood M."/>
            <person name="Podell S."/>
            <person name="Anderson C."/>
            <person name="Hopkinson B."/>
            <person name="Roe K."/>
            <person name="Barbeau K."/>
            <person name="Gaasterland T."/>
            <person name="Ferriera S."/>
            <person name="Johnson J."/>
            <person name="Kravitz S."/>
            <person name="Beeson K."/>
            <person name="Sutton G."/>
            <person name="Rogers Y.-H."/>
            <person name="Friedman R."/>
            <person name="Frazier M."/>
            <person name="Venter J.C."/>
        </authorList>
    </citation>
    <scope>NUCLEOTIDE SEQUENCE [LARGE SCALE GENOMIC DNA]</scope>
    <source>
        <strain evidence="2 3">ATCC 23134</strain>
    </source>
</reference>
<evidence type="ECO:0000313" key="2">
    <source>
        <dbReference type="EMBL" id="EAY27563.1"/>
    </source>
</evidence>
<dbReference type="eggNOG" id="ENOG50312WH">
    <property type="taxonomic scope" value="Bacteria"/>
</dbReference>
<gene>
    <name evidence="2" type="ORF">M23134_02810</name>
</gene>
<dbReference type="RefSeq" id="WP_002699191.1">
    <property type="nucleotide sequence ID" value="NZ_AAWS01000022.1"/>
</dbReference>
<feature type="domain" description="SiaC family regulatory phosphoprotein" evidence="1">
    <location>
        <begin position="6"/>
        <end position="124"/>
    </location>
</feature>
<evidence type="ECO:0000313" key="3">
    <source>
        <dbReference type="Proteomes" id="UP000004095"/>
    </source>
</evidence>
<comment type="caution">
    <text evidence="2">The sequence shown here is derived from an EMBL/GenBank/DDBJ whole genome shotgun (WGS) entry which is preliminary data.</text>
</comment>
<dbReference type="EMBL" id="AAWS01000022">
    <property type="protein sequence ID" value="EAY27563.1"/>
    <property type="molecule type" value="Genomic_DNA"/>
</dbReference>
<proteinExistence type="predicted"/>
<keyword evidence="3" id="KW-1185">Reference proteome</keyword>
<name>A1ZPQ8_MICM2</name>
<dbReference type="Proteomes" id="UP000004095">
    <property type="component" value="Unassembled WGS sequence"/>
</dbReference>
<organism evidence="2 3">
    <name type="scientific">Microscilla marina ATCC 23134</name>
    <dbReference type="NCBI Taxonomy" id="313606"/>
    <lineage>
        <taxon>Bacteria</taxon>
        <taxon>Pseudomonadati</taxon>
        <taxon>Bacteroidota</taxon>
        <taxon>Cytophagia</taxon>
        <taxon>Cytophagales</taxon>
        <taxon>Microscillaceae</taxon>
        <taxon>Microscilla</taxon>
    </lineage>
</organism>
<dbReference type="OrthoDB" id="5297629at2"/>
<sequence length="129" mass="15268">MKSLIIPEGNYTPYICFDTDTNVFEVAGESYSEYTLEFFEPVLSWLSGYLAQNSQSLTFNFRMNYFNTSTSRRFFEILKMLEDFYHQQNNEVVIHWYAKSNDLDMIEAGEDYKDDFATLPFHISVQKID</sequence>
<evidence type="ECO:0000259" key="1">
    <source>
        <dbReference type="Pfam" id="PF09345"/>
    </source>
</evidence>
<dbReference type="Pfam" id="PF09345">
    <property type="entry name" value="SiaC"/>
    <property type="match status" value="1"/>
</dbReference>
<dbReference type="InterPro" id="IPR018530">
    <property type="entry name" value="SiaC"/>
</dbReference>